<name>A0ABP8VPV1_9MICO</name>
<sequence length="75" mass="8091">MRNQKERPSDRSQEQLTGGAAIGVGIFSLAFGAFGWVQVAAGVSEPARSYGEALLGTILGLFLLIYGMVRTFRKK</sequence>
<keyword evidence="1" id="KW-0812">Transmembrane</keyword>
<evidence type="ECO:0000313" key="3">
    <source>
        <dbReference type="Proteomes" id="UP001501295"/>
    </source>
</evidence>
<accession>A0ABP8VPV1</accession>
<dbReference type="Proteomes" id="UP001501295">
    <property type="component" value="Unassembled WGS sequence"/>
</dbReference>
<dbReference type="EMBL" id="BAABLM010000001">
    <property type="protein sequence ID" value="GAA4667870.1"/>
    <property type="molecule type" value="Genomic_DNA"/>
</dbReference>
<proteinExistence type="predicted"/>
<keyword evidence="1" id="KW-1133">Transmembrane helix</keyword>
<feature type="transmembrane region" description="Helical" evidence="1">
    <location>
        <begin position="20"/>
        <end position="41"/>
    </location>
</feature>
<organism evidence="2 3">
    <name type="scientific">Frondihabitans cladoniiphilus</name>
    <dbReference type="NCBI Taxonomy" id="715785"/>
    <lineage>
        <taxon>Bacteria</taxon>
        <taxon>Bacillati</taxon>
        <taxon>Actinomycetota</taxon>
        <taxon>Actinomycetes</taxon>
        <taxon>Micrococcales</taxon>
        <taxon>Microbacteriaceae</taxon>
        <taxon>Frondihabitans</taxon>
    </lineage>
</organism>
<keyword evidence="3" id="KW-1185">Reference proteome</keyword>
<gene>
    <name evidence="2" type="ORF">GCM10025780_07830</name>
</gene>
<reference evidence="3" key="1">
    <citation type="journal article" date="2019" name="Int. J. Syst. Evol. Microbiol.">
        <title>The Global Catalogue of Microorganisms (GCM) 10K type strain sequencing project: providing services to taxonomists for standard genome sequencing and annotation.</title>
        <authorList>
            <consortium name="The Broad Institute Genomics Platform"/>
            <consortium name="The Broad Institute Genome Sequencing Center for Infectious Disease"/>
            <person name="Wu L."/>
            <person name="Ma J."/>
        </authorList>
    </citation>
    <scope>NUCLEOTIDE SEQUENCE [LARGE SCALE GENOMIC DNA]</scope>
    <source>
        <strain evidence="3">JCM 18956</strain>
    </source>
</reference>
<evidence type="ECO:0000256" key="1">
    <source>
        <dbReference type="SAM" id="Phobius"/>
    </source>
</evidence>
<evidence type="ECO:0000313" key="2">
    <source>
        <dbReference type="EMBL" id="GAA4667870.1"/>
    </source>
</evidence>
<protein>
    <submittedName>
        <fullName evidence="2">Uncharacterized protein</fullName>
    </submittedName>
</protein>
<feature type="transmembrane region" description="Helical" evidence="1">
    <location>
        <begin position="53"/>
        <end position="69"/>
    </location>
</feature>
<keyword evidence="1" id="KW-0472">Membrane</keyword>
<dbReference type="RefSeq" id="WP_345373413.1">
    <property type="nucleotide sequence ID" value="NZ_BAABLM010000001.1"/>
</dbReference>
<comment type="caution">
    <text evidence="2">The sequence shown here is derived from an EMBL/GenBank/DDBJ whole genome shotgun (WGS) entry which is preliminary data.</text>
</comment>